<dbReference type="InterPro" id="IPR049452">
    <property type="entry name" value="Anoctamin_TM"/>
</dbReference>
<dbReference type="GO" id="GO:0016020">
    <property type="term" value="C:membrane"/>
    <property type="evidence" value="ECO:0007669"/>
    <property type="project" value="UniProtKB-SubCell"/>
</dbReference>
<dbReference type="Proteomes" id="UP000265427">
    <property type="component" value="Unassembled WGS sequence"/>
</dbReference>
<reference evidence="8 9" key="1">
    <citation type="submission" date="2018-08" db="EMBL/GenBank/DDBJ databases">
        <title>Aphanomyces genome sequencing and annotation.</title>
        <authorList>
            <person name="Minardi D."/>
            <person name="Oidtmann B."/>
            <person name="Van Der Giezen M."/>
            <person name="Studholme D.J."/>
        </authorList>
    </citation>
    <scope>NUCLEOTIDE SEQUENCE [LARGE SCALE GENOMIC DNA]</scope>
    <source>
        <strain evidence="8 9">Kv</strain>
    </source>
</reference>
<keyword evidence="5" id="KW-0040">ANK repeat</keyword>
<organism evidence="8 9">
    <name type="scientific">Aphanomyces astaci</name>
    <name type="common">Crayfish plague agent</name>
    <dbReference type="NCBI Taxonomy" id="112090"/>
    <lineage>
        <taxon>Eukaryota</taxon>
        <taxon>Sar</taxon>
        <taxon>Stramenopiles</taxon>
        <taxon>Oomycota</taxon>
        <taxon>Saprolegniomycetes</taxon>
        <taxon>Saprolegniales</taxon>
        <taxon>Verrucalvaceae</taxon>
        <taxon>Aphanomyces</taxon>
    </lineage>
</organism>
<evidence type="ECO:0000313" key="9">
    <source>
        <dbReference type="Proteomes" id="UP000265427"/>
    </source>
</evidence>
<proteinExistence type="predicted"/>
<dbReference type="VEuPathDB" id="FungiDB:H257_03388"/>
<protein>
    <recommendedName>
        <fullName evidence="7">Anoctamin transmembrane domain-containing protein</fullName>
    </recommendedName>
</protein>
<feature type="domain" description="Anoctamin transmembrane" evidence="7">
    <location>
        <begin position="602"/>
        <end position="795"/>
    </location>
</feature>
<evidence type="ECO:0000259" key="7">
    <source>
        <dbReference type="Pfam" id="PF04547"/>
    </source>
</evidence>
<evidence type="ECO:0000256" key="5">
    <source>
        <dbReference type="PROSITE-ProRule" id="PRU00023"/>
    </source>
</evidence>
<dbReference type="PROSITE" id="PS50297">
    <property type="entry name" value="ANK_REP_REGION"/>
    <property type="match status" value="1"/>
</dbReference>
<dbReference type="InterPro" id="IPR002110">
    <property type="entry name" value="Ankyrin_rpt"/>
</dbReference>
<name>A0A397A5G6_APHAT</name>
<evidence type="ECO:0000256" key="1">
    <source>
        <dbReference type="ARBA" id="ARBA00004141"/>
    </source>
</evidence>
<dbReference type="Pfam" id="PF04547">
    <property type="entry name" value="Anoctamin"/>
    <property type="match status" value="1"/>
</dbReference>
<feature type="repeat" description="ANK" evidence="5">
    <location>
        <begin position="37"/>
        <end position="58"/>
    </location>
</feature>
<dbReference type="PROSITE" id="PS50088">
    <property type="entry name" value="ANK_REPEAT"/>
    <property type="match status" value="1"/>
</dbReference>
<evidence type="ECO:0000256" key="2">
    <source>
        <dbReference type="ARBA" id="ARBA00022692"/>
    </source>
</evidence>
<dbReference type="SUPFAM" id="SSF48403">
    <property type="entry name" value="Ankyrin repeat"/>
    <property type="match status" value="1"/>
</dbReference>
<keyword evidence="2 6" id="KW-0812">Transmembrane</keyword>
<dbReference type="InterPro" id="IPR036770">
    <property type="entry name" value="Ankyrin_rpt-contain_sf"/>
</dbReference>
<dbReference type="AlphaFoldDB" id="A0A397A5G6"/>
<feature type="transmembrane region" description="Helical" evidence="6">
    <location>
        <begin position="709"/>
        <end position="728"/>
    </location>
</feature>
<dbReference type="PANTHER" id="PTHR12308">
    <property type="entry name" value="ANOCTAMIN"/>
    <property type="match status" value="1"/>
</dbReference>
<feature type="transmembrane region" description="Helical" evidence="6">
    <location>
        <begin position="670"/>
        <end position="689"/>
    </location>
</feature>
<evidence type="ECO:0000313" key="8">
    <source>
        <dbReference type="EMBL" id="RHY02842.1"/>
    </source>
</evidence>
<comment type="caution">
    <text evidence="8">The sequence shown here is derived from an EMBL/GenBank/DDBJ whole genome shotgun (WGS) entry which is preliminary data.</text>
</comment>
<evidence type="ECO:0000256" key="6">
    <source>
        <dbReference type="SAM" id="Phobius"/>
    </source>
</evidence>
<dbReference type="EMBL" id="QUSZ01007340">
    <property type="protein sequence ID" value="RHY02842.1"/>
    <property type="molecule type" value="Genomic_DNA"/>
</dbReference>
<dbReference type="InterPro" id="IPR007632">
    <property type="entry name" value="Anoctamin"/>
</dbReference>
<keyword evidence="4 6" id="KW-0472">Membrane</keyword>
<dbReference type="GO" id="GO:0005254">
    <property type="term" value="F:chloride channel activity"/>
    <property type="evidence" value="ECO:0007669"/>
    <property type="project" value="TreeGrafter"/>
</dbReference>
<evidence type="ECO:0000256" key="3">
    <source>
        <dbReference type="ARBA" id="ARBA00022989"/>
    </source>
</evidence>
<evidence type="ECO:0000256" key="4">
    <source>
        <dbReference type="ARBA" id="ARBA00023136"/>
    </source>
</evidence>
<keyword evidence="3 6" id="KW-1133">Transmembrane helix</keyword>
<dbReference type="PANTHER" id="PTHR12308:SF73">
    <property type="entry name" value="ANOCTAMIN"/>
    <property type="match status" value="1"/>
</dbReference>
<gene>
    <name evidence="8" type="ORF">DYB36_010321</name>
</gene>
<dbReference type="SMART" id="SM00248">
    <property type="entry name" value="ANK"/>
    <property type="match status" value="4"/>
</dbReference>
<feature type="transmembrane region" description="Helical" evidence="6">
    <location>
        <begin position="749"/>
        <end position="772"/>
    </location>
</feature>
<accession>A0A397A5G6</accession>
<sequence>MDLLEACENGNEERVVEILLEAGPTKAPAMLQQVDQAGRSALHAACIGGQLSVVRLLLGRECQVFFPGRSREDAEDLLVACGPNVKVVMKRKEDAHVPSALLQLPREVVVQAKDLANGIMYLDYYGNAPIQCISCFGCGTEMKHVRDSVEIAAELLRSGCQCNTSKTANNWTPLHWSAFNGHHDLTALLLNPQLCCDEHNNVVSAVQFAVPLVCSEGLYPVDVAGRMGLQLRDEMAAWKQSLANEATTCDGFEIDYRDWRLHLDHVLVVKEFVRDYVAQAHHPYQYAQRLAKCVEASSSKTKPRRKRPVLFTEADIVRYGQHLLYWCAGLNMLDEAIVLLNLTFQNDTTTTTSTTTTRLVPLYPIQYEDCKSQSALHFACIMGHTAMVHTLLTRVIALYTSSASLAKTPSSTLPSKVHPVLRGISAKDIPFTALAGWLNHRLETPLYLAGLYNRADVATSLLSILPPATVQTELHVQNIEGSTLSDMANDAVRTALNLATTALFPHEYVLVFRRKYRLFRKTLQDVLEEESSRAPSLLAASVGSTQQLWRWRDPDVVLNLIRDNVNLKRHLQRGTIFDLFPLHDVVGHNAIAAHWVLGHGVMLVLVWITFLVERWKRKRAEMLCNWGLPAPDGGSAGGLVSAEFHGDFVVDTATNERIVEFPMSVRTLRIYVGMPLLMAMVALAVLSFIGMKDLRARNAAASSDDTAAFMPVISALNAVAIILLDKVYSKVAHGLTHWENHRTVSDFESMLALKLFWFKFINAFMSLFWTAFVDREFDRLRYDLMTILFFRQVSQSKAY</sequence>
<dbReference type="Pfam" id="PF12796">
    <property type="entry name" value="Ank_2"/>
    <property type="match status" value="1"/>
</dbReference>
<feature type="transmembrane region" description="Helical" evidence="6">
    <location>
        <begin position="592"/>
        <end position="612"/>
    </location>
</feature>
<dbReference type="Gene3D" id="1.25.40.20">
    <property type="entry name" value="Ankyrin repeat-containing domain"/>
    <property type="match status" value="3"/>
</dbReference>
<comment type="subcellular location">
    <subcellularLocation>
        <location evidence="1">Membrane</location>
        <topology evidence="1">Multi-pass membrane protein</topology>
    </subcellularLocation>
</comment>
<dbReference type="Pfam" id="PF00023">
    <property type="entry name" value="Ank"/>
    <property type="match status" value="1"/>
</dbReference>